<dbReference type="EMBL" id="UYYF01004306">
    <property type="protein sequence ID" value="VDN02011.1"/>
    <property type="molecule type" value="Genomic_DNA"/>
</dbReference>
<keyword evidence="7 15" id="KW-0999">Mitochondrion inner membrane</keyword>
<evidence type="ECO:0000256" key="11">
    <source>
        <dbReference type="ARBA" id="ARBA00023128"/>
    </source>
</evidence>
<keyword evidence="5 15" id="KW-0107">Calcium channel</keyword>
<dbReference type="GO" id="GO:1990246">
    <property type="term" value="C:uniplex complex"/>
    <property type="evidence" value="ECO:0007669"/>
    <property type="project" value="TreeGrafter"/>
</dbReference>
<dbReference type="InterPro" id="IPR006769">
    <property type="entry name" value="MCU_C"/>
</dbReference>
<evidence type="ECO:0000313" key="17">
    <source>
        <dbReference type="EMBL" id="VDN02011.1"/>
    </source>
</evidence>
<dbReference type="OrthoDB" id="278338at2759"/>
<dbReference type="GO" id="GO:0036444">
    <property type="term" value="P:calcium import into the mitochondrion"/>
    <property type="evidence" value="ECO:0007669"/>
    <property type="project" value="TreeGrafter"/>
</dbReference>
<gene>
    <name evidence="17" type="ORF">TCLT_LOCUS4838</name>
</gene>
<dbReference type="STRING" id="103827.A0A158RBJ3"/>
<name>A0A158RBJ3_THECL</name>
<dbReference type="OMA" id="DDIYVEY"/>
<reference evidence="17 18" key="2">
    <citation type="submission" date="2018-11" db="EMBL/GenBank/DDBJ databases">
        <authorList>
            <consortium name="Pathogen Informatics"/>
        </authorList>
    </citation>
    <scope>NUCLEOTIDE SEQUENCE [LARGE SCALE GENOMIC DNA]</scope>
</reference>
<evidence type="ECO:0000256" key="6">
    <source>
        <dbReference type="ARBA" id="ARBA00022692"/>
    </source>
</evidence>
<evidence type="ECO:0000256" key="15">
    <source>
        <dbReference type="RuleBase" id="RU367035"/>
    </source>
</evidence>
<dbReference type="WBParaSite" id="TCLT_0000484901-mRNA-1">
    <property type="protein sequence ID" value="TCLT_0000484901-mRNA-1"/>
    <property type="gene ID" value="TCLT_0000484901"/>
</dbReference>
<dbReference type="PANTHER" id="PTHR13462">
    <property type="entry name" value="CALCIUM UNIPORTER PROTEIN, MITOCHONDRIAL"/>
    <property type="match status" value="1"/>
</dbReference>
<evidence type="ECO:0000256" key="5">
    <source>
        <dbReference type="ARBA" id="ARBA00022673"/>
    </source>
</evidence>
<sequence length="320" mass="37204">MRYENGLPVFEVPLPSRNETCQFILKPVGDTVTRFCDYIKCEDKGIELVNIYSSNGSRIAGSTSVGDLLIRGNFRLRINDMFYIVEVPSLNGDKIFHRCFAIVNMQESDTGYDKMQKFDDIKCAVAYLHSVMNVEEYKALRERILLEKYETVQAELKPLLEAKARIDTLCKKRAQRVLWITFGAMGFQAGFFGRLTWWEYSWDIMEPVTYFTTYASLIASFAYYIYTNQVSFFKALVQFLSYDYNEHKRRAISLHFHKKATKNNFDISRFNELQNAANSIKLDLKRLRDPLYQGLPTTNLTSLLKSSEEISCINPSKEFH</sequence>
<protein>
    <recommendedName>
        <fullName evidence="15">Calcium uniporter protein</fullName>
    </recommendedName>
</protein>
<comment type="similarity">
    <text evidence="2 15">Belongs to the MCU (TC 1.A.77) family.</text>
</comment>
<comment type="function">
    <text evidence="15">Mitochondrial inner membrane calcium uniporter that mediates calcium uptake into mitochondria. Mitochondrial calcium homeostasis plays key roles in cellular physiology and regulates cell bioenergetics, cytoplasmic calcium signals and activation of cell death pathways.</text>
</comment>
<evidence type="ECO:0000256" key="2">
    <source>
        <dbReference type="ARBA" id="ARBA00005653"/>
    </source>
</evidence>
<dbReference type="GO" id="GO:0051560">
    <property type="term" value="P:mitochondrial calcium ion homeostasis"/>
    <property type="evidence" value="ECO:0007669"/>
    <property type="project" value="UniProtKB-UniRule"/>
</dbReference>
<evidence type="ECO:0000256" key="10">
    <source>
        <dbReference type="ARBA" id="ARBA00023065"/>
    </source>
</evidence>
<accession>A0A158RBJ3</accession>
<dbReference type="PANTHER" id="PTHR13462:SF10">
    <property type="entry name" value="CALCIUM UNIPORTER PROTEIN, MITOCHONDRIAL"/>
    <property type="match status" value="1"/>
</dbReference>
<evidence type="ECO:0000313" key="19">
    <source>
        <dbReference type="WBParaSite" id="TCLT_0000484901-mRNA-1"/>
    </source>
</evidence>
<evidence type="ECO:0000256" key="7">
    <source>
        <dbReference type="ARBA" id="ARBA00022792"/>
    </source>
</evidence>
<reference evidence="19" key="1">
    <citation type="submission" date="2016-04" db="UniProtKB">
        <authorList>
            <consortium name="WormBaseParasite"/>
        </authorList>
    </citation>
    <scope>IDENTIFICATION</scope>
</reference>
<keyword evidence="11 15" id="KW-0496">Mitochondrion</keyword>
<keyword evidence="4 15" id="KW-0109">Calcium transport</keyword>
<evidence type="ECO:0000256" key="14">
    <source>
        <dbReference type="ARBA" id="ARBA00036634"/>
    </source>
</evidence>
<comment type="catalytic activity">
    <reaction evidence="14">
        <text>Ca(2+)(in) = Ca(2+)(out)</text>
        <dbReference type="Rhea" id="RHEA:29671"/>
        <dbReference type="ChEBI" id="CHEBI:29108"/>
    </reaction>
</comment>
<dbReference type="Pfam" id="PF04678">
    <property type="entry name" value="MCU"/>
    <property type="match status" value="1"/>
</dbReference>
<evidence type="ECO:0000256" key="12">
    <source>
        <dbReference type="ARBA" id="ARBA00023136"/>
    </source>
</evidence>
<dbReference type="InterPro" id="IPR039055">
    <property type="entry name" value="MCU_fam"/>
</dbReference>
<keyword evidence="9" id="KW-1133">Transmembrane helix</keyword>
<keyword evidence="8 15" id="KW-0106">Calcium</keyword>
<keyword evidence="13 15" id="KW-0407">Ion channel</keyword>
<keyword evidence="6" id="KW-0812">Transmembrane</keyword>
<comment type="subcellular location">
    <subcellularLocation>
        <location evidence="1 15">Mitochondrion inner membrane</location>
        <topology evidence="1 15">Multi-pass membrane protein</topology>
    </subcellularLocation>
</comment>
<evidence type="ECO:0000259" key="16">
    <source>
        <dbReference type="Pfam" id="PF04678"/>
    </source>
</evidence>
<evidence type="ECO:0000256" key="3">
    <source>
        <dbReference type="ARBA" id="ARBA00022448"/>
    </source>
</evidence>
<evidence type="ECO:0000256" key="4">
    <source>
        <dbReference type="ARBA" id="ARBA00022568"/>
    </source>
</evidence>
<organism evidence="19">
    <name type="scientific">Thelazia callipaeda</name>
    <name type="common">Oriental eyeworm</name>
    <name type="synonym">Parasitic nematode</name>
    <dbReference type="NCBI Taxonomy" id="103827"/>
    <lineage>
        <taxon>Eukaryota</taxon>
        <taxon>Metazoa</taxon>
        <taxon>Ecdysozoa</taxon>
        <taxon>Nematoda</taxon>
        <taxon>Chromadorea</taxon>
        <taxon>Rhabditida</taxon>
        <taxon>Spirurina</taxon>
        <taxon>Spiruromorpha</taxon>
        <taxon>Thelazioidea</taxon>
        <taxon>Thelaziidae</taxon>
        <taxon>Thelazia</taxon>
    </lineage>
</organism>
<proteinExistence type="inferred from homology"/>
<evidence type="ECO:0000256" key="1">
    <source>
        <dbReference type="ARBA" id="ARBA00004448"/>
    </source>
</evidence>
<dbReference type="Proteomes" id="UP000276776">
    <property type="component" value="Unassembled WGS sequence"/>
</dbReference>
<evidence type="ECO:0000256" key="13">
    <source>
        <dbReference type="ARBA" id="ARBA00023303"/>
    </source>
</evidence>
<evidence type="ECO:0000256" key="8">
    <source>
        <dbReference type="ARBA" id="ARBA00022837"/>
    </source>
</evidence>
<dbReference type="AlphaFoldDB" id="A0A158RBJ3"/>
<evidence type="ECO:0000313" key="18">
    <source>
        <dbReference type="Proteomes" id="UP000276776"/>
    </source>
</evidence>
<keyword evidence="18" id="KW-1185">Reference proteome</keyword>
<keyword evidence="3 15" id="KW-0813">Transport</keyword>
<comment type="domain">
    <text evidence="15">The selectivity filter, in which calcium ions are arranged in single file, is composed of two acidic rings separated by one helical turn along the central axis of the channel pore.</text>
</comment>
<dbReference type="GO" id="GO:0005262">
    <property type="term" value="F:calcium channel activity"/>
    <property type="evidence" value="ECO:0007669"/>
    <property type="project" value="UniProtKB-UniRule"/>
</dbReference>
<feature type="domain" description="Calcium uniporter protein C-terminal" evidence="16">
    <location>
        <begin position="42"/>
        <end position="273"/>
    </location>
</feature>
<keyword evidence="10 15" id="KW-0406">Ion transport</keyword>
<dbReference type="GO" id="GO:0015292">
    <property type="term" value="F:uniporter activity"/>
    <property type="evidence" value="ECO:0007669"/>
    <property type="project" value="UniProtKB-UniRule"/>
</dbReference>
<evidence type="ECO:0000256" key="9">
    <source>
        <dbReference type="ARBA" id="ARBA00022989"/>
    </source>
</evidence>
<keyword evidence="12" id="KW-0472">Membrane</keyword>